<dbReference type="PROSITE" id="PS51186">
    <property type="entry name" value="GNAT"/>
    <property type="match status" value="1"/>
</dbReference>
<dbReference type="InterPro" id="IPR000182">
    <property type="entry name" value="GNAT_dom"/>
</dbReference>
<dbReference type="STRING" id="401053.AciPR4_3586"/>
<evidence type="ECO:0000313" key="4">
    <source>
        <dbReference type="EMBL" id="ADV84339.1"/>
    </source>
</evidence>
<dbReference type="PANTHER" id="PTHR43877">
    <property type="entry name" value="AMINOALKYLPHOSPHONATE N-ACETYLTRANSFERASE-RELATED-RELATED"/>
    <property type="match status" value="1"/>
</dbReference>
<dbReference type="InterPro" id="IPR050832">
    <property type="entry name" value="Bact_Acetyltransf"/>
</dbReference>
<dbReference type="InterPro" id="IPR016181">
    <property type="entry name" value="Acyl_CoA_acyltransferase"/>
</dbReference>
<evidence type="ECO:0000313" key="5">
    <source>
        <dbReference type="Proteomes" id="UP000006844"/>
    </source>
</evidence>
<dbReference type="PANTHER" id="PTHR43877:SF2">
    <property type="entry name" value="AMINOALKYLPHOSPHONATE N-ACETYLTRANSFERASE-RELATED"/>
    <property type="match status" value="1"/>
</dbReference>
<dbReference type="eggNOG" id="COG0456">
    <property type="taxonomic scope" value="Bacteria"/>
</dbReference>
<name>E8UYX3_TERSS</name>
<reference evidence="4 5" key="1">
    <citation type="journal article" date="2012" name="Stand. Genomic Sci.">
        <title>Complete genome sequence of Terriglobus saanensis type strain SP1PR4(T), an Acidobacteria from tundra soil.</title>
        <authorList>
            <person name="Rawat S.R."/>
            <person name="Mannisto M.K."/>
            <person name="Starovoytov V."/>
            <person name="Goodwin L."/>
            <person name="Nolan M."/>
            <person name="Hauser L."/>
            <person name="Land M."/>
            <person name="Davenport K.W."/>
            <person name="Woyke T."/>
            <person name="Haggblom M.M."/>
        </authorList>
    </citation>
    <scope>NUCLEOTIDE SEQUENCE</scope>
    <source>
        <strain evidence="5">ATCC BAA-1853 / DSM 23119 / SP1PR4</strain>
    </source>
</reference>
<gene>
    <name evidence="4" type="ordered locus">AciPR4_3586</name>
</gene>
<keyword evidence="1 4" id="KW-0808">Transferase</keyword>
<dbReference type="EMBL" id="CP002467">
    <property type="protein sequence ID" value="ADV84339.1"/>
    <property type="molecule type" value="Genomic_DNA"/>
</dbReference>
<evidence type="ECO:0000256" key="1">
    <source>
        <dbReference type="ARBA" id="ARBA00022679"/>
    </source>
</evidence>
<evidence type="ECO:0000259" key="3">
    <source>
        <dbReference type="PROSITE" id="PS51186"/>
    </source>
</evidence>
<accession>E8UYX3</accession>
<sequence length="155" mass="17176">MDVKMREFMDGDEAAFRELNEAWIKKMFAMEAKDEATFADPRKKILEPGGRILLAEADGAVVGCCALVAMGPDEYEVAKMSVAEDLRGAGIGRKVLQGIIDLARRIGAKRLYLESSSKLKNAVHLYEALGFQHLPPERIVPSPYARADVYMEMAL</sequence>
<dbReference type="SUPFAM" id="SSF55729">
    <property type="entry name" value="Acyl-CoA N-acyltransferases (Nat)"/>
    <property type="match status" value="1"/>
</dbReference>
<dbReference type="KEGG" id="tsa:AciPR4_3586"/>
<feature type="domain" description="N-acetyltransferase" evidence="3">
    <location>
        <begin position="14"/>
        <end position="155"/>
    </location>
</feature>
<dbReference type="Proteomes" id="UP000006844">
    <property type="component" value="Chromosome"/>
</dbReference>
<organism evidence="4 5">
    <name type="scientific">Terriglobus saanensis (strain ATCC BAA-1853 / DSM 23119 / SP1PR4)</name>
    <dbReference type="NCBI Taxonomy" id="401053"/>
    <lineage>
        <taxon>Bacteria</taxon>
        <taxon>Pseudomonadati</taxon>
        <taxon>Acidobacteriota</taxon>
        <taxon>Terriglobia</taxon>
        <taxon>Terriglobales</taxon>
        <taxon>Acidobacteriaceae</taxon>
        <taxon>Terriglobus</taxon>
    </lineage>
</organism>
<evidence type="ECO:0000256" key="2">
    <source>
        <dbReference type="ARBA" id="ARBA00023315"/>
    </source>
</evidence>
<proteinExistence type="predicted"/>
<dbReference type="RefSeq" id="WP_013570069.1">
    <property type="nucleotide sequence ID" value="NC_014963.1"/>
</dbReference>
<dbReference type="Gene3D" id="3.40.630.30">
    <property type="match status" value="1"/>
</dbReference>
<protein>
    <submittedName>
        <fullName evidence="4">GCN5-related N-acetyltransferase</fullName>
    </submittedName>
</protein>
<dbReference type="CDD" id="cd04301">
    <property type="entry name" value="NAT_SF"/>
    <property type="match status" value="1"/>
</dbReference>
<dbReference type="HOGENOM" id="CLU_013985_11_9_0"/>
<dbReference type="OrthoDB" id="9127144at2"/>
<dbReference type="AlphaFoldDB" id="E8UYX3"/>
<dbReference type="GO" id="GO:0016747">
    <property type="term" value="F:acyltransferase activity, transferring groups other than amino-acyl groups"/>
    <property type="evidence" value="ECO:0007669"/>
    <property type="project" value="InterPro"/>
</dbReference>
<dbReference type="Pfam" id="PF00583">
    <property type="entry name" value="Acetyltransf_1"/>
    <property type="match status" value="1"/>
</dbReference>
<keyword evidence="5" id="KW-1185">Reference proteome</keyword>
<keyword evidence="2" id="KW-0012">Acyltransferase</keyword>